<dbReference type="SUPFAM" id="SSF54506">
    <property type="entry name" value="Diaminopimelate epimerase-like"/>
    <property type="match status" value="2"/>
</dbReference>
<comment type="subcellular location">
    <subcellularLocation>
        <location evidence="8">Cytoplasm</location>
    </subcellularLocation>
</comment>
<accession>A0A5C6TVI0</accession>
<dbReference type="GO" id="GO:0005829">
    <property type="term" value="C:cytosol"/>
    <property type="evidence" value="ECO:0007669"/>
    <property type="project" value="TreeGrafter"/>
</dbReference>
<evidence type="ECO:0000256" key="5">
    <source>
        <dbReference type="ARBA" id="ARBA00023154"/>
    </source>
</evidence>
<comment type="similarity">
    <text evidence="2 8">Belongs to the diaminopimelate epimerase family.</text>
</comment>
<feature type="active site" description="Proton acceptor" evidence="8">
    <location>
        <position position="207"/>
    </location>
</feature>
<dbReference type="PROSITE" id="PS01326">
    <property type="entry name" value="DAP_EPIMERASE"/>
    <property type="match status" value="1"/>
</dbReference>
<comment type="caution">
    <text evidence="10">The sequence shown here is derived from an EMBL/GenBank/DDBJ whole genome shotgun (WGS) entry which is preliminary data.</text>
</comment>
<evidence type="ECO:0000256" key="6">
    <source>
        <dbReference type="ARBA" id="ARBA00023235"/>
    </source>
</evidence>
<keyword evidence="6 8" id="KW-0413">Isomerase</keyword>
<name>A0A5C6TVI0_9SPHN</name>
<proteinExistence type="inferred from homology"/>
<dbReference type="UniPathway" id="UPA00034">
    <property type="reaction ID" value="UER00025"/>
</dbReference>
<dbReference type="InterPro" id="IPR018510">
    <property type="entry name" value="DAP_epimerase_AS"/>
</dbReference>
<dbReference type="RefSeq" id="WP_147043780.1">
    <property type="nucleotide sequence ID" value="NZ_BAABIR010000001.1"/>
</dbReference>
<feature type="binding site" evidence="8">
    <location>
        <begin position="208"/>
        <end position="209"/>
    </location>
    <ligand>
        <name>substrate</name>
    </ligand>
</feature>
<feature type="binding site" evidence="8">
    <location>
        <begin position="198"/>
        <end position="199"/>
    </location>
    <ligand>
        <name>substrate</name>
    </ligand>
</feature>
<comment type="function">
    <text evidence="8">Catalyzes the stereoinversion of LL-2,6-diaminopimelate (L,L-DAP) to meso-diaminopimelate (meso-DAP), a precursor of L-lysine and an essential component of the bacterial peptidoglycan.</text>
</comment>
<organism evidence="10 11">
    <name type="scientific">Allosphingosinicella ginsenosidimutans</name>
    <dbReference type="NCBI Taxonomy" id="1176539"/>
    <lineage>
        <taxon>Bacteria</taxon>
        <taxon>Pseudomonadati</taxon>
        <taxon>Pseudomonadota</taxon>
        <taxon>Alphaproteobacteria</taxon>
        <taxon>Sphingomonadales</taxon>
        <taxon>Sphingomonadaceae</taxon>
        <taxon>Allosphingosinicella</taxon>
    </lineage>
</organism>
<feature type="active site" evidence="9">
    <location>
        <position position="73"/>
    </location>
</feature>
<protein>
    <recommendedName>
        <fullName evidence="3 8">Diaminopimelate epimerase</fullName>
        <shortName evidence="8">DAP epimerase</shortName>
        <ecNumber evidence="3 8">5.1.1.7</ecNumber>
    </recommendedName>
    <alternativeName>
        <fullName evidence="8">PLP-independent amino acid racemase</fullName>
    </alternativeName>
</protein>
<feature type="binding site" evidence="8">
    <location>
        <position position="181"/>
    </location>
    <ligand>
        <name>substrate</name>
    </ligand>
</feature>
<dbReference type="AlphaFoldDB" id="A0A5C6TVI0"/>
<feature type="site" description="Could be important to modulate the pK values of the two catalytic cysteine residues" evidence="8">
    <location>
        <position position="150"/>
    </location>
</feature>
<evidence type="ECO:0000313" key="10">
    <source>
        <dbReference type="EMBL" id="TXC64357.1"/>
    </source>
</evidence>
<comment type="pathway">
    <text evidence="1 8">Amino-acid biosynthesis; L-lysine biosynthesis via DAP pathway; DL-2,6-diaminopimelate from LL-2,6-diaminopimelate: step 1/1.</text>
</comment>
<evidence type="ECO:0000256" key="2">
    <source>
        <dbReference type="ARBA" id="ARBA00010219"/>
    </source>
</evidence>
<feature type="binding site" evidence="8">
    <location>
        <position position="13"/>
    </location>
    <ligand>
        <name>substrate</name>
    </ligand>
</feature>
<comment type="subunit">
    <text evidence="8">Homodimer.</text>
</comment>
<evidence type="ECO:0000256" key="3">
    <source>
        <dbReference type="ARBA" id="ARBA00013080"/>
    </source>
</evidence>
<dbReference type="GO" id="GO:0008837">
    <property type="term" value="F:diaminopimelate epimerase activity"/>
    <property type="evidence" value="ECO:0007669"/>
    <property type="project" value="UniProtKB-UniRule"/>
</dbReference>
<dbReference type="GO" id="GO:0009089">
    <property type="term" value="P:lysine biosynthetic process via diaminopimelate"/>
    <property type="evidence" value="ECO:0007669"/>
    <property type="project" value="UniProtKB-UniRule"/>
</dbReference>
<reference evidence="10 11" key="1">
    <citation type="journal article" date="2015" name="J. Microbiol.">
        <title>Sphingosinicella ginsenosidimutans sp. nov., with ginsenoside converting activity.</title>
        <authorList>
            <person name="Kim J.K."/>
            <person name="Kang M.S."/>
            <person name="Park S.C."/>
            <person name="Kim K.M."/>
            <person name="Choi K."/>
            <person name="Yoon M.H."/>
            <person name="Im W.T."/>
        </authorList>
    </citation>
    <scope>NUCLEOTIDE SEQUENCE [LARGE SCALE GENOMIC DNA]</scope>
    <source>
        <strain evidence="10 11">BS-11</strain>
    </source>
</reference>
<keyword evidence="5 8" id="KW-0457">Lysine biosynthesis</keyword>
<keyword evidence="4 8" id="KW-0028">Amino-acid biosynthesis</keyword>
<feature type="site" description="Could be important to modulate the pK values of the two catalytic cysteine residues" evidence="8">
    <location>
        <position position="198"/>
    </location>
</feature>
<comment type="catalytic activity">
    <reaction evidence="7 8">
        <text>(2S,6S)-2,6-diaminopimelate = meso-2,6-diaminopimelate</text>
        <dbReference type="Rhea" id="RHEA:15393"/>
        <dbReference type="ChEBI" id="CHEBI:57609"/>
        <dbReference type="ChEBI" id="CHEBI:57791"/>
        <dbReference type="EC" id="5.1.1.7"/>
    </reaction>
</comment>
<dbReference type="EMBL" id="VOQQ01000001">
    <property type="protein sequence ID" value="TXC64357.1"/>
    <property type="molecule type" value="Genomic_DNA"/>
</dbReference>
<gene>
    <name evidence="8" type="primary">dapF</name>
    <name evidence="10" type="ORF">FRZ32_12270</name>
</gene>
<keyword evidence="8" id="KW-0963">Cytoplasm</keyword>
<evidence type="ECO:0000256" key="9">
    <source>
        <dbReference type="PROSITE-ProRule" id="PRU10125"/>
    </source>
</evidence>
<feature type="binding site" evidence="8">
    <location>
        <position position="64"/>
    </location>
    <ligand>
        <name>substrate</name>
    </ligand>
</feature>
<dbReference type="Gene3D" id="3.10.310.10">
    <property type="entry name" value="Diaminopimelate Epimerase, Chain A, domain 1"/>
    <property type="match status" value="2"/>
</dbReference>
<dbReference type="PANTHER" id="PTHR31689">
    <property type="entry name" value="DIAMINOPIMELATE EPIMERASE, CHLOROPLASTIC"/>
    <property type="match status" value="1"/>
</dbReference>
<keyword evidence="11" id="KW-1185">Reference proteome</keyword>
<dbReference type="EC" id="5.1.1.7" evidence="3 8"/>
<dbReference type="Pfam" id="PF01678">
    <property type="entry name" value="DAP_epimerase"/>
    <property type="match status" value="2"/>
</dbReference>
<dbReference type="PANTHER" id="PTHR31689:SF0">
    <property type="entry name" value="DIAMINOPIMELATE EPIMERASE"/>
    <property type="match status" value="1"/>
</dbReference>
<feature type="active site" description="Proton donor" evidence="8">
    <location>
        <position position="73"/>
    </location>
</feature>
<evidence type="ECO:0000256" key="7">
    <source>
        <dbReference type="ARBA" id="ARBA00051712"/>
    </source>
</evidence>
<evidence type="ECO:0000256" key="1">
    <source>
        <dbReference type="ARBA" id="ARBA00005196"/>
    </source>
</evidence>
<feature type="binding site" evidence="8">
    <location>
        <begin position="74"/>
        <end position="75"/>
    </location>
    <ligand>
        <name>substrate</name>
    </ligand>
</feature>
<feature type="binding site" evidence="8">
    <location>
        <position position="148"/>
    </location>
    <ligand>
        <name>substrate</name>
    </ligand>
</feature>
<dbReference type="Proteomes" id="UP000321249">
    <property type="component" value="Unassembled WGS sequence"/>
</dbReference>
<feature type="binding site" evidence="8">
    <location>
        <position position="46"/>
    </location>
    <ligand>
        <name>substrate</name>
    </ligand>
</feature>
<dbReference type="HAMAP" id="MF_00197">
    <property type="entry name" value="DAP_epimerase"/>
    <property type="match status" value="1"/>
</dbReference>
<evidence type="ECO:0000256" key="8">
    <source>
        <dbReference type="HAMAP-Rule" id="MF_00197"/>
    </source>
</evidence>
<dbReference type="InterPro" id="IPR001653">
    <property type="entry name" value="DAP_epimerase_DapF"/>
</dbReference>
<evidence type="ECO:0000256" key="4">
    <source>
        <dbReference type="ARBA" id="ARBA00022605"/>
    </source>
</evidence>
<dbReference type="OrthoDB" id="9805408at2"/>
<evidence type="ECO:0000313" key="11">
    <source>
        <dbReference type="Proteomes" id="UP000321249"/>
    </source>
</evidence>
<dbReference type="NCBIfam" id="TIGR00652">
    <property type="entry name" value="DapF"/>
    <property type="match status" value="1"/>
</dbReference>
<sequence>MAQRFHKMHGLGNDFVIIDARHGGAPMEAARARAIADRRTGVGCDQLIVLEPSDVADVRMRIWNADGTEVESCGNATRCVVLLEGRGLTIETLGGVLTGRLDGDGASIDMGHPRFGWEDIPLAYAMDTAAMPVGWEDLQAPFAVNVGNPHVVFFVEDADAVDLARLGPQIETDPLFPERVNVNVASREGGALRLRVWERGAGLTQACGTGACATAVAAIRKGLVQSPVEVRLPGGALTIDWAPDRPIHMSGPAVHVFSGELVE</sequence>